<organism evidence="1 2">
    <name type="scientific">Caerostris extrusa</name>
    <name type="common">Bark spider</name>
    <name type="synonym">Caerostris bankana</name>
    <dbReference type="NCBI Taxonomy" id="172846"/>
    <lineage>
        <taxon>Eukaryota</taxon>
        <taxon>Metazoa</taxon>
        <taxon>Ecdysozoa</taxon>
        <taxon>Arthropoda</taxon>
        <taxon>Chelicerata</taxon>
        <taxon>Arachnida</taxon>
        <taxon>Araneae</taxon>
        <taxon>Araneomorphae</taxon>
        <taxon>Entelegynae</taxon>
        <taxon>Araneoidea</taxon>
        <taxon>Araneidae</taxon>
        <taxon>Caerostris</taxon>
    </lineage>
</organism>
<keyword evidence="2" id="KW-1185">Reference proteome</keyword>
<sequence>MEHKVSETSDHNDVNKSLINYVQRVKLAVAVAVIRSTLKNKRVFNLEQKLEMMKLKNQIDDELPGYEICKDTIMKPISPEPFPKNKSPEPHMKESVEFVRNFILLESISAANCQTSTRNDESAEKRTQK</sequence>
<comment type="caution">
    <text evidence="1">The sequence shown here is derived from an EMBL/GenBank/DDBJ whole genome shotgun (WGS) entry which is preliminary data.</text>
</comment>
<evidence type="ECO:0000313" key="2">
    <source>
        <dbReference type="Proteomes" id="UP001054945"/>
    </source>
</evidence>
<protein>
    <submittedName>
        <fullName evidence="1">Uncharacterized protein</fullName>
    </submittedName>
</protein>
<dbReference type="Proteomes" id="UP001054945">
    <property type="component" value="Unassembled WGS sequence"/>
</dbReference>
<reference evidence="1 2" key="1">
    <citation type="submission" date="2021-06" db="EMBL/GenBank/DDBJ databases">
        <title>Caerostris extrusa draft genome.</title>
        <authorList>
            <person name="Kono N."/>
            <person name="Arakawa K."/>
        </authorList>
    </citation>
    <scope>NUCLEOTIDE SEQUENCE [LARGE SCALE GENOMIC DNA]</scope>
</reference>
<evidence type="ECO:0000313" key="1">
    <source>
        <dbReference type="EMBL" id="GIY14598.1"/>
    </source>
</evidence>
<dbReference type="AlphaFoldDB" id="A0AAV4R3E3"/>
<name>A0AAV4R3E3_CAEEX</name>
<accession>A0AAV4R3E3</accession>
<dbReference type="EMBL" id="BPLR01007112">
    <property type="protein sequence ID" value="GIY14598.1"/>
    <property type="molecule type" value="Genomic_DNA"/>
</dbReference>
<proteinExistence type="predicted"/>
<gene>
    <name evidence="1" type="primary">AVEN_145540_1</name>
    <name evidence="1" type="ORF">CEXT_627291</name>
</gene>